<evidence type="ECO:0000313" key="1">
    <source>
        <dbReference type="EMBL" id="CAI9617084.1"/>
    </source>
</evidence>
<protein>
    <submittedName>
        <fullName evidence="1">Uncharacterized protein</fullName>
    </submittedName>
</protein>
<gene>
    <name evidence="1" type="ORF">SPARVUS_LOCUS15497744</name>
</gene>
<accession>A0ABN9H5N9</accession>
<keyword evidence="2" id="KW-1185">Reference proteome</keyword>
<dbReference type="Proteomes" id="UP001162483">
    <property type="component" value="Unassembled WGS sequence"/>
</dbReference>
<comment type="caution">
    <text evidence="1">The sequence shown here is derived from an EMBL/GenBank/DDBJ whole genome shotgun (WGS) entry which is preliminary data.</text>
</comment>
<reference evidence="1" key="1">
    <citation type="submission" date="2023-05" db="EMBL/GenBank/DDBJ databases">
        <authorList>
            <person name="Stuckert A."/>
        </authorList>
    </citation>
    <scope>NUCLEOTIDE SEQUENCE</scope>
</reference>
<feature type="non-terminal residue" evidence="1">
    <location>
        <position position="83"/>
    </location>
</feature>
<evidence type="ECO:0000313" key="2">
    <source>
        <dbReference type="Proteomes" id="UP001162483"/>
    </source>
</evidence>
<sequence length="83" mass="9423">MSCQSAPALGSLSCWNTALRPKVVIRFCSCAKGRYSYMYVYVSSYIFNYLVYLDARSFGHIMHLTCAYSCAHTSLIPSLFSLW</sequence>
<name>A0ABN9H5N9_9NEOB</name>
<organism evidence="1 2">
    <name type="scientific">Staurois parvus</name>
    <dbReference type="NCBI Taxonomy" id="386267"/>
    <lineage>
        <taxon>Eukaryota</taxon>
        <taxon>Metazoa</taxon>
        <taxon>Chordata</taxon>
        <taxon>Craniata</taxon>
        <taxon>Vertebrata</taxon>
        <taxon>Euteleostomi</taxon>
        <taxon>Amphibia</taxon>
        <taxon>Batrachia</taxon>
        <taxon>Anura</taxon>
        <taxon>Neobatrachia</taxon>
        <taxon>Ranoidea</taxon>
        <taxon>Ranidae</taxon>
        <taxon>Staurois</taxon>
    </lineage>
</organism>
<proteinExistence type="predicted"/>
<dbReference type="EMBL" id="CATNWA010020178">
    <property type="protein sequence ID" value="CAI9617084.1"/>
    <property type="molecule type" value="Genomic_DNA"/>
</dbReference>